<evidence type="ECO:0000256" key="4">
    <source>
        <dbReference type="SAM" id="MobiDB-lite"/>
    </source>
</evidence>
<dbReference type="InterPro" id="IPR039730">
    <property type="entry name" value="Jlp2/Ccd25"/>
</dbReference>
<keyword evidence="7" id="KW-1185">Reference proteome</keyword>
<feature type="compositionally biased region" description="Basic and acidic residues" evidence="4">
    <location>
        <begin position="216"/>
        <end position="251"/>
    </location>
</feature>
<reference evidence="7" key="1">
    <citation type="journal article" date="2014" name="Nat. Genet.">
        <title>Genome of the human hookworm Necator americanus.</title>
        <authorList>
            <person name="Tang Y.T."/>
            <person name="Gao X."/>
            <person name="Rosa B.A."/>
            <person name="Abubucker S."/>
            <person name="Hallsworth-Pepin K."/>
            <person name="Martin J."/>
            <person name="Tyagi R."/>
            <person name="Heizer E."/>
            <person name="Zhang X."/>
            <person name="Bhonagiri-Palsikar V."/>
            <person name="Minx P."/>
            <person name="Warren W.C."/>
            <person name="Wang Q."/>
            <person name="Zhan B."/>
            <person name="Hotez P.J."/>
            <person name="Sternberg P.W."/>
            <person name="Dougall A."/>
            <person name="Gaze S.T."/>
            <person name="Mulvenna J."/>
            <person name="Sotillo J."/>
            <person name="Ranganathan S."/>
            <person name="Rabelo E.M."/>
            <person name="Wilson R.K."/>
            <person name="Felgner P.L."/>
            <person name="Bethony J."/>
            <person name="Hawdon J.M."/>
            <person name="Gasser R.B."/>
            <person name="Loukas A."/>
            <person name="Mitreva M."/>
        </authorList>
    </citation>
    <scope>NUCLEOTIDE SEQUENCE [LARGE SCALE GENOMIC DNA]</scope>
</reference>
<evidence type="ECO:0000256" key="3">
    <source>
        <dbReference type="ARBA" id="ARBA00024214"/>
    </source>
</evidence>
<comment type="similarity">
    <text evidence="1">Belongs to the CCDC25 family.</text>
</comment>
<dbReference type="Proteomes" id="UP000053676">
    <property type="component" value="Unassembled WGS sequence"/>
</dbReference>
<comment type="subunit">
    <text evidence="3">Interacts (via cytoplasmic region) with ILK.</text>
</comment>
<dbReference type="STRING" id="51031.W2T8T9"/>
<dbReference type="PANTHER" id="PTHR13049:SF2">
    <property type="entry name" value="COILED-COIL DOMAIN-CONTAINING PROTEIN 25"/>
    <property type="match status" value="1"/>
</dbReference>
<dbReference type="KEGG" id="nai:NECAME_02964"/>
<dbReference type="InterPro" id="IPR008532">
    <property type="entry name" value="NFACT_RNA-bd"/>
</dbReference>
<evidence type="ECO:0000259" key="5">
    <source>
        <dbReference type="Pfam" id="PF05670"/>
    </source>
</evidence>
<feature type="domain" description="NFACT RNA-binding" evidence="5">
    <location>
        <begin position="1"/>
        <end position="112"/>
    </location>
</feature>
<protein>
    <recommendedName>
        <fullName evidence="2">Coiled-coil domain-containing protein 25</fullName>
    </recommendedName>
</protein>
<sequence length="272" mass="31356">MVIKFTSNVVDPPVLLYMGVDKYENEELIKYGWPEDVWFHVDKVSSAHVYLRLPPGMTIDTIPQALIDDCCQLVKANSIEGNKMNDVGIVYTMWENLKKTGDMAVGQIGFHDNKKVKRCVVAKRINDIVNRLNKTERKADIDYRLMKVLRQIKAICSCVLQSVYPSQFLAGIGARCVEREGGGIPRLLKTMSLILTGEDFLTAWLFVRGEREERDAAERRQQRKLEQERKAREMKEAEEREAARRQRHYEDVDWDSPPQKESGDGNLSDDFM</sequence>
<proteinExistence type="inferred from homology"/>
<dbReference type="AlphaFoldDB" id="W2T8T9"/>
<feature type="region of interest" description="Disordered" evidence="4">
    <location>
        <begin position="216"/>
        <end position="272"/>
    </location>
</feature>
<evidence type="ECO:0000256" key="1">
    <source>
        <dbReference type="ARBA" id="ARBA00008998"/>
    </source>
</evidence>
<name>W2T8T9_NECAM</name>
<dbReference type="OrthoDB" id="200398at2759"/>
<dbReference type="PANTHER" id="PTHR13049">
    <property type="entry name" value="DUF814-RELATED"/>
    <property type="match status" value="1"/>
</dbReference>
<evidence type="ECO:0000313" key="6">
    <source>
        <dbReference type="EMBL" id="ETN78258.1"/>
    </source>
</evidence>
<evidence type="ECO:0000256" key="2">
    <source>
        <dbReference type="ARBA" id="ARBA00016700"/>
    </source>
</evidence>
<dbReference type="Pfam" id="PF05670">
    <property type="entry name" value="NFACT-R_1"/>
    <property type="match status" value="1"/>
</dbReference>
<accession>W2T8T9</accession>
<gene>
    <name evidence="6" type="ORF">NECAME_02964</name>
</gene>
<organism evidence="6 7">
    <name type="scientific">Necator americanus</name>
    <name type="common">Human hookworm</name>
    <dbReference type="NCBI Taxonomy" id="51031"/>
    <lineage>
        <taxon>Eukaryota</taxon>
        <taxon>Metazoa</taxon>
        <taxon>Ecdysozoa</taxon>
        <taxon>Nematoda</taxon>
        <taxon>Chromadorea</taxon>
        <taxon>Rhabditida</taxon>
        <taxon>Rhabditina</taxon>
        <taxon>Rhabditomorpha</taxon>
        <taxon>Strongyloidea</taxon>
        <taxon>Ancylostomatidae</taxon>
        <taxon>Bunostominae</taxon>
        <taxon>Necator</taxon>
    </lineage>
</organism>
<evidence type="ECO:0000313" key="7">
    <source>
        <dbReference type="Proteomes" id="UP000053676"/>
    </source>
</evidence>
<dbReference type="OMA" id="KFPDLAM"/>
<dbReference type="EMBL" id="KI660008">
    <property type="protein sequence ID" value="ETN78258.1"/>
    <property type="molecule type" value="Genomic_DNA"/>
</dbReference>